<protein>
    <submittedName>
        <fullName evidence="8">Uncharacterized protein</fullName>
    </submittedName>
</protein>
<evidence type="ECO:0000256" key="3">
    <source>
        <dbReference type="ARBA" id="ARBA00022692"/>
    </source>
</evidence>
<evidence type="ECO:0000256" key="2">
    <source>
        <dbReference type="ARBA" id="ARBA00009530"/>
    </source>
</evidence>
<evidence type="ECO:0000256" key="1">
    <source>
        <dbReference type="ARBA" id="ARBA00004370"/>
    </source>
</evidence>
<feature type="compositionally biased region" description="Basic residues" evidence="6">
    <location>
        <begin position="238"/>
        <end position="247"/>
    </location>
</feature>
<feature type="transmembrane region" description="Helical" evidence="7">
    <location>
        <begin position="21"/>
        <end position="38"/>
    </location>
</feature>
<reference evidence="8 9" key="1">
    <citation type="journal article" date="2016" name="Mol. Biol. Evol.">
        <title>Comparative Genomics of Early-Diverging Mushroom-Forming Fungi Provides Insights into the Origins of Lignocellulose Decay Capabilities.</title>
        <authorList>
            <person name="Nagy L.G."/>
            <person name="Riley R."/>
            <person name="Tritt A."/>
            <person name="Adam C."/>
            <person name="Daum C."/>
            <person name="Floudas D."/>
            <person name="Sun H."/>
            <person name="Yadav J.S."/>
            <person name="Pangilinan J."/>
            <person name="Larsson K.H."/>
            <person name="Matsuura K."/>
            <person name="Barry K."/>
            <person name="Labutti K."/>
            <person name="Kuo R."/>
            <person name="Ohm R.A."/>
            <person name="Bhattacharya S.S."/>
            <person name="Shirouzu T."/>
            <person name="Yoshinaga Y."/>
            <person name="Martin F.M."/>
            <person name="Grigoriev I.V."/>
            <person name="Hibbett D.S."/>
        </authorList>
    </citation>
    <scope>NUCLEOTIDE SEQUENCE [LARGE SCALE GENOMIC DNA]</scope>
    <source>
        <strain evidence="8 9">HHB12029</strain>
    </source>
</reference>
<feature type="region of interest" description="Disordered" evidence="6">
    <location>
        <begin position="126"/>
        <end position="302"/>
    </location>
</feature>
<feature type="compositionally biased region" description="Basic and acidic residues" evidence="6">
    <location>
        <begin position="219"/>
        <end position="237"/>
    </location>
</feature>
<evidence type="ECO:0000256" key="7">
    <source>
        <dbReference type="SAM" id="Phobius"/>
    </source>
</evidence>
<evidence type="ECO:0000256" key="5">
    <source>
        <dbReference type="ARBA" id="ARBA00023136"/>
    </source>
</evidence>
<feature type="compositionally biased region" description="Basic and acidic residues" evidence="6">
    <location>
        <begin position="292"/>
        <end position="302"/>
    </location>
</feature>
<dbReference type="PANTHER" id="PTHR21659:SF112">
    <property type="entry name" value="PROTEIN SNA2-RELATED"/>
    <property type="match status" value="1"/>
</dbReference>
<keyword evidence="4 7" id="KW-1133">Transmembrane helix</keyword>
<dbReference type="Proteomes" id="UP000077266">
    <property type="component" value="Unassembled WGS sequence"/>
</dbReference>
<dbReference type="PANTHER" id="PTHR21659">
    <property type="entry name" value="HYDROPHOBIC PROTEIN RCI2 LOW TEMPERATURE AND SALT RESPONSIVE PROTEIN LTI6 -RELATED"/>
    <property type="match status" value="1"/>
</dbReference>
<accession>A0A165IGP8</accession>
<keyword evidence="9" id="KW-1185">Reference proteome</keyword>
<keyword evidence="5 7" id="KW-0472">Membrane</keyword>
<feature type="transmembrane region" description="Helical" evidence="7">
    <location>
        <begin position="58"/>
        <end position="79"/>
    </location>
</feature>
<comment type="subcellular location">
    <subcellularLocation>
        <location evidence="1">Membrane</location>
    </subcellularLocation>
</comment>
<dbReference type="InParanoid" id="A0A165IGP8"/>
<dbReference type="Pfam" id="PF01679">
    <property type="entry name" value="Pmp3"/>
    <property type="match status" value="1"/>
</dbReference>
<organism evidence="8 9">
    <name type="scientific">Exidia glandulosa HHB12029</name>
    <dbReference type="NCBI Taxonomy" id="1314781"/>
    <lineage>
        <taxon>Eukaryota</taxon>
        <taxon>Fungi</taxon>
        <taxon>Dikarya</taxon>
        <taxon>Basidiomycota</taxon>
        <taxon>Agaricomycotina</taxon>
        <taxon>Agaricomycetes</taxon>
        <taxon>Auriculariales</taxon>
        <taxon>Exidiaceae</taxon>
        <taxon>Exidia</taxon>
    </lineage>
</organism>
<name>A0A165IGP8_EXIGL</name>
<dbReference type="InterPro" id="IPR000612">
    <property type="entry name" value="PMP3"/>
</dbReference>
<sequence length="302" mass="34297">MSSSRPKPLKKGSIDLTPKRHHGYAVILFIFGTLFPPLGAQLASAPAVAARFGIGGDFWLNLLLTIMGYIPGHAHNFYIQNIRNNKNHRRTPKWAIRYGLIDDSEIRRKKRKSQWANRYDERLPHSALEGQPYEADQNPGSRPDSIIEGQERPQRRNTNGDLWNPEEEQYYGAAARAGASSSSLPSAESSSTGRWHYPANFDGAEPEVAAAGKKKKKKDRWELSEDAHRGTLDEEYQRKKRKKRRSKRTDEPQLDRMESTDSVPEGPEDAVGGLYGPSRHETRPDPQQGQQRADDELFNHQF</sequence>
<gene>
    <name evidence="8" type="ORF">EXIGLDRAFT_691797</name>
</gene>
<proteinExistence type="inferred from homology"/>
<keyword evidence="3 7" id="KW-0812">Transmembrane</keyword>
<dbReference type="EMBL" id="KV425991">
    <property type="protein sequence ID" value="KZV93380.1"/>
    <property type="molecule type" value="Genomic_DNA"/>
</dbReference>
<evidence type="ECO:0000256" key="6">
    <source>
        <dbReference type="SAM" id="MobiDB-lite"/>
    </source>
</evidence>
<feature type="compositionally biased region" description="Basic and acidic residues" evidence="6">
    <location>
        <begin position="248"/>
        <end position="259"/>
    </location>
</feature>
<dbReference type="AlphaFoldDB" id="A0A165IGP8"/>
<feature type="compositionally biased region" description="Low complexity" evidence="6">
    <location>
        <begin position="173"/>
        <end position="191"/>
    </location>
</feature>
<evidence type="ECO:0000313" key="9">
    <source>
        <dbReference type="Proteomes" id="UP000077266"/>
    </source>
</evidence>
<dbReference type="OrthoDB" id="2152119at2759"/>
<evidence type="ECO:0000313" key="8">
    <source>
        <dbReference type="EMBL" id="KZV93380.1"/>
    </source>
</evidence>
<dbReference type="GO" id="GO:0016020">
    <property type="term" value="C:membrane"/>
    <property type="evidence" value="ECO:0007669"/>
    <property type="project" value="UniProtKB-SubCell"/>
</dbReference>
<comment type="similarity">
    <text evidence="2">Belongs to the UPF0057 (PMP3) family.</text>
</comment>
<evidence type="ECO:0000256" key="4">
    <source>
        <dbReference type="ARBA" id="ARBA00022989"/>
    </source>
</evidence>